<accession>A0A4V2PUB2</accession>
<comment type="caution">
    <text evidence="4">The sequence shown here is derived from an EMBL/GenBank/DDBJ whole genome shotgun (WGS) entry which is preliminary data.</text>
</comment>
<protein>
    <submittedName>
        <fullName evidence="4">TetR family transcriptional regulator</fullName>
    </submittedName>
</protein>
<reference evidence="4 5" key="1">
    <citation type="submission" date="2019-03" db="EMBL/GenBank/DDBJ databases">
        <title>Genomic Encyclopedia of Type Strains, Phase IV (KMG-IV): sequencing the most valuable type-strain genomes for metagenomic binning, comparative biology and taxonomic classification.</title>
        <authorList>
            <person name="Goeker M."/>
        </authorList>
    </citation>
    <scope>NUCLEOTIDE SEQUENCE [LARGE SCALE GENOMIC DNA]</scope>
    <source>
        <strain evidence="4 5">DSM 10053</strain>
    </source>
</reference>
<name>A0A4V2PUB2_9PAST</name>
<dbReference type="OrthoDB" id="9798857at2"/>
<dbReference type="InterPro" id="IPR050624">
    <property type="entry name" value="HTH-type_Tx_Regulator"/>
</dbReference>
<dbReference type="GO" id="GO:0003677">
    <property type="term" value="F:DNA binding"/>
    <property type="evidence" value="ECO:0007669"/>
    <property type="project" value="UniProtKB-UniRule"/>
</dbReference>
<dbReference type="PROSITE" id="PS50977">
    <property type="entry name" value="HTH_TETR_2"/>
    <property type="match status" value="1"/>
</dbReference>
<proteinExistence type="predicted"/>
<keyword evidence="5" id="KW-1185">Reference proteome</keyword>
<dbReference type="PANTHER" id="PTHR43479:SF7">
    <property type="entry name" value="TETR-FAMILY TRANSCRIPTIONAL REGULATOR"/>
    <property type="match status" value="1"/>
</dbReference>
<dbReference type="Gene3D" id="1.10.357.10">
    <property type="entry name" value="Tetracycline Repressor, domain 2"/>
    <property type="match status" value="1"/>
</dbReference>
<feature type="DNA-binding region" description="H-T-H motif" evidence="2">
    <location>
        <begin position="34"/>
        <end position="53"/>
    </location>
</feature>
<sequence length="194" mass="22808">MIEKKEDRRITRTRELLHRTFLELLAEKEYEDFTVQEIIDRANVNRTTFYKHYLNKEALAVQIAEKFKQDVVLPLLQQRFNQPFDDFAQLISPIYQKNQTTIATMLKINTRHFNLKQDIQNRFKDKFIEVASKQNQSDKDIDVQLQAAIFSNLGTTILEYLLTTNKQFDPVILVKNIKAGMGVFLNGENNSHNK</sequence>
<evidence type="ECO:0000259" key="3">
    <source>
        <dbReference type="PROSITE" id="PS50977"/>
    </source>
</evidence>
<dbReference type="PANTHER" id="PTHR43479">
    <property type="entry name" value="ACREF/ENVCD OPERON REPRESSOR-RELATED"/>
    <property type="match status" value="1"/>
</dbReference>
<dbReference type="RefSeq" id="WP_132302091.1">
    <property type="nucleotide sequence ID" value="NZ_CP170642.1"/>
</dbReference>
<dbReference type="AlphaFoldDB" id="A0A4V2PUB2"/>
<evidence type="ECO:0000256" key="2">
    <source>
        <dbReference type="PROSITE-ProRule" id="PRU00335"/>
    </source>
</evidence>
<feature type="domain" description="HTH tetR-type" evidence="3">
    <location>
        <begin position="11"/>
        <end position="71"/>
    </location>
</feature>
<dbReference type="EMBL" id="SMGJ01000004">
    <property type="protein sequence ID" value="TCK69581.1"/>
    <property type="molecule type" value="Genomic_DNA"/>
</dbReference>
<evidence type="ECO:0000313" key="5">
    <source>
        <dbReference type="Proteomes" id="UP000295496"/>
    </source>
</evidence>
<dbReference type="InterPro" id="IPR001647">
    <property type="entry name" value="HTH_TetR"/>
</dbReference>
<evidence type="ECO:0000256" key="1">
    <source>
        <dbReference type="ARBA" id="ARBA00023125"/>
    </source>
</evidence>
<evidence type="ECO:0000313" key="4">
    <source>
        <dbReference type="EMBL" id="TCK69581.1"/>
    </source>
</evidence>
<gene>
    <name evidence="4" type="ORF">EV692_1505</name>
</gene>
<keyword evidence="1 2" id="KW-0238">DNA-binding</keyword>
<dbReference type="Pfam" id="PF00440">
    <property type="entry name" value="TetR_N"/>
    <property type="match status" value="1"/>
</dbReference>
<dbReference type="SUPFAM" id="SSF46689">
    <property type="entry name" value="Homeodomain-like"/>
    <property type="match status" value="1"/>
</dbReference>
<organism evidence="4 5">
    <name type="scientific">Lonepinella koalarum</name>
    <dbReference type="NCBI Taxonomy" id="53417"/>
    <lineage>
        <taxon>Bacteria</taxon>
        <taxon>Pseudomonadati</taxon>
        <taxon>Pseudomonadota</taxon>
        <taxon>Gammaproteobacteria</taxon>
        <taxon>Pasteurellales</taxon>
        <taxon>Pasteurellaceae</taxon>
        <taxon>Lonepinella</taxon>
    </lineage>
</organism>
<dbReference type="Proteomes" id="UP000295496">
    <property type="component" value="Unassembled WGS sequence"/>
</dbReference>
<dbReference type="InterPro" id="IPR009057">
    <property type="entry name" value="Homeodomain-like_sf"/>
</dbReference>